<keyword evidence="8" id="KW-1185">Reference proteome</keyword>
<dbReference type="Pfam" id="PF07690">
    <property type="entry name" value="MFS_1"/>
    <property type="match status" value="1"/>
</dbReference>
<keyword evidence="2 5" id="KW-0812">Transmembrane</keyword>
<evidence type="ECO:0000313" key="8">
    <source>
        <dbReference type="Proteomes" id="UP001500325"/>
    </source>
</evidence>
<evidence type="ECO:0000256" key="3">
    <source>
        <dbReference type="ARBA" id="ARBA00022989"/>
    </source>
</evidence>
<dbReference type="InterPro" id="IPR053200">
    <property type="entry name" value="YfmO-like"/>
</dbReference>
<organism evidence="7 8">
    <name type="scientific">Pseudonocardia yuanmonensis</name>
    <dbReference type="NCBI Taxonomy" id="1095914"/>
    <lineage>
        <taxon>Bacteria</taxon>
        <taxon>Bacillati</taxon>
        <taxon>Actinomycetota</taxon>
        <taxon>Actinomycetes</taxon>
        <taxon>Pseudonocardiales</taxon>
        <taxon>Pseudonocardiaceae</taxon>
        <taxon>Pseudonocardia</taxon>
    </lineage>
</organism>
<sequence length="115" mass="11682">MILAVIGTFAGSVPTVIVAVILSGAFVGLNNTLVTTAAMSISPVARTVASATYGFVRFIGGGLAPFVAGLLAEGLTVHVPFWIAAVVVLAGALLLSTVPCNRPTRRPRPRTPGTP</sequence>
<dbReference type="PANTHER" id="PTHR43683">
    <property type="entry name" value="MULTIDRUG EFFLUX PROTEIN YFMO"/>
    <property type="match status" value="1"/>
</dbReference>
<evidence type="ECO:0000259" key="6">
    <source>
        <dbReference type="PROSITE" id="PS50850"/>
    </source>
</evidence>
<dbReference type="SUPFAM" id="SSF103473">
    <property type="entry name" value="MFS general substrate transporter"/>
    <property type="match status" value="1"/>
</dbReference>
<feature type="transmembrane region" description="Helical" evidence="5">
    <location>
        <begin position="77"/>
        <end position="98"/>
    </location>
</feature>
<accession>A0ABP8WV64</accession>
<evidence type="ECO:0000256" key="2">
    <source>
        <dbReference type="ARBA" id="ARBA00022692"/>
    </source>
</evidence>
<evidence type="ECO:0000256" key="4">
    <source>
        <dbReference type="ARBA" id="ARBA00023136"/>
    </source>
</evidence>
<proteinExistence type="predicted"/>
<dbReference type="RefSeq" id="WP_345381783.1">
    <property type="nucleotide sequence ID" value="NZ_BAABIC010000012.1"/>
</dbReference>
<gene>
    <name evidence="7" type="ORF">GCM10023215_36530</name>
</gene>
<comment type="caution">
    <text evidence="7">The sequence shown here is derived from an EMBL/GenBank/DDBJ whole genome shotgun (WGS) entry which is preliminary data.</text>
</comment>
<protein>
    <recommendedName>
        <fullName evidence="6">Major facilitator superfamily (MFS) profile domain-containing protein</fullName>
    </recommendedName>
</protein>
<dbReference type="Gene3D" id="1.20.1250.20">
    <property type="entry name" value="MFS general substrate transporter like domains"/>
    <property type="match status" value="1"/>
</dbReference>
<dbReference type="EMBL" id="BAABIC010000012">
    <property type="protein sequence ID" value="GAA4695444.1"/>
    <property type="molecule type" value="Genomic_DNA"/>
</dbReference>
<reference evidence="8" key="1">
    <citation type="journal article" date="2019" name="Int. J. Syst. Evol. Microbiol.">
        <title>The Global Catalogue of Microorganisms (GCM) 10K type strain sequencing project: providing services to taxonomists for standard genome sequencing and annotation.</title>
        <authorList>
            <consortium name="The Broad Institute Genomics Platform"/>
            <consortium name="The Broad Institute Genome Sequencing Center for Infectious Disease"/>
            <person name="Wu L."/>
            <person name="Ma J."/>
        </authorList>
    </citation>
    <scope>NUCLEOTIDE SEQUENCE [LARGE SCALE GENOMIC DNA]</scope>
    <source>
        <strain evidence="8">JCM 18055</strain>
    </source>
</reference>
<dbReference type="InterPro" id="IPR011701">
    <property type="entry name" value="MFS"/>
</dbReference>
<evidence type="ECO:0000313" key="7">
    <source>
        <dbReference type="EMBL" id="GAA4695444.1"/>
    </source>
</evidence>
<evidence type="ECO:0000256" key="1">
    <source>
        <dbReference type="ARBA" id="ARBA00004651"/>
    </source>
</evidence>
<evidence type="ECO:0000256" key="5">
    <source>
        <dbReference type="SAM" id="Phobius"/>
    </source>
</evidence>
<keyword evidence="4 5" id="KW-0472">Membrane</keyword>
<comment type="subcellular location">
    <subcellularLocation>
        <location evidence="1">Cell membrane</location>
        <topology evidence="1">Multi-pass membrane protein</topology>
    </subcellularLocation>
</comment>
<feature type="transmembrane region" description="Helical" evidence="5">
    <location>
        <begin position="50"/>
        <end position="71"/>
    </location>
</feature>
<dbReference type="InterPro" id="IPR036259">
    <property type="entry name" value="MFS_trans_sf"/>
</dbReference>
<keyword evidence="3 5" id="KW-1133">Transmembrane helix</keyword>
<dbReference type="Proteomes" id="UP001500325">
    <property type="component" value="Unassembled WGS sequence"/>
</dbReference>
<dbReference type="PROSITE" id="PS50850">
    <property type="entry name" value="MFS"/>
    <property type="match status" value="1"/>
</dbReference>
<feature type="domain" description="Major facilitator superfamily (MFS) profile" evidence="6">
    <location>
        <begin position="1"/>
        <end position="115"/>
    </location>
</feature>
<feature type="transmembrane region" description="Helical" evidence="5">
    <location>
        <begin position="6"/>
        <end position="29"/>
    </location>
</feature>
<dbReference type="PANTHER" id="PTHR43683:SF1">
    <property type="entry name" value="MULTIDRUG EFFLUX PROTEIN YFMO"/>
    <property type="match status" value="1"/>
</dbReference>
<dbReference type="InterPro" id="IPR020846">
    <property type="entry name" value="MFS_dom"/>
</dbReference>
<name>A0ABP8WV64_9PSEU</name>